<sequence length="178" mass="20072">EMSRGLGKLILLGIDRNDHALIILGAVPAALLALFFDIVLRILERPKRSSKRVILTICIVCIMIASPFLWSTEKKDIVIAGKLGSEPEILIQMYKQLIEQDTDLHVQLKPGLGKTAFVFEALKSGEVDIYPEFSGTALSTFVKEEPKSTNRDEVYEQARVGMEKKYNMIMLKPMEYNN</sequence>
<evidence type="ECO:0000259" key="2">
    <source>
        <dbReference type="Pfam" id="PF04069"/>
    </source>
</evidence>
<keyword evidence="1" id="KW-1133">Transmembrane helix</keyword>
<keyword evidence="1" id="KW-0812">Transmembrane</keyword>
<evidence type="ECO:0000313" key="3">
    <source>
        <dbReference type="EMBL" id="MDG0945287.1"/>
    </source>
</evidence>
<gene>
    <name evidence="3" type="ORF">P6U22_29860</name>
</gene>
<dbReference type="EMBL" id="JARPRV010000081">
    <property type="protein sequence ID" value="MDG0945287.1"/>
    <property type="molecule type" value="Genomic_DNA"/>
</dbReference>
<feature type="transmembrane region" description="Helical" evidence="1">
    <location>
        <begin position="52"/>
        <end position="70"/>
    </location>
</feature>
<feature type="transmembrane region" description="Helical" evidence="1">
    <location>
        <begin position="20"/>
        <end position="40"/>
    </location>
</feature>
<evidence type="ECO:0000313" key="4">
    <source>
        <dbReference type="Proteomes" id="UP001221338"/>
    </source>
</evidence>
<dbReference type="SUPFAM" id="SSF53850">
    <property type="entry name" value="Periplasmic binding protein-like II"/>
    <property type="match status" value="1"/>
</dbReference>
<feature type="non-terminal residue" evidence="3">
    <location>
        <position position="178"/>
    </location>
</feature>
<keyword evidence="1" id="KW-0472">Membrane</keyword>
<feature type="domain" description="ABC-type glycine betaine transport system substrate-binding" evidence="2">
    <location>
        <begin position="75"/>
        <end position="178"/>
    </location>
</feature>
<evidence type="ECO:0000256" key="1">
    <source>
        <dbReference type="SAM" id="Phobius"/>
    </source>
</evidence>
<feature type="non-terminal residue" evidence="3">
    <location>
        <position position="1"/>
    </location>
</feature>
<name>A0ABT6E4J6_9BACI</name>
<dbReference type="Pfam" id="PF04069">
    <property type="entry name" value="OpuAC"/>
    <property type="match status" value="1"/>
</dbReference>
<comment type="caution">
    <text evidence="3">The sequence shown here is derived from an EMBL/GenBank/DDBJ whole genome shotgun (WGS) entry which is preliminary data.</text>
</comment>
<keyword evidence="4" id="KW-1185">Reference proteome</keyword>
<proteinExistence type="predicted"/>
<dbReference type="Gene3D" id="3.40.190.10">
    <property type="entry name" value="Periplasmic binding protein-like II"/>
    <property type="match status" value="1"/>
</dbReference>
<dbReference type="Proteomes" id="UP001221338">
    <property type="component" value="Unassembled WGS sequence"/>
</dbReference>
<accession>A0ABT6E4J6</accession>
<reference evidence="3 4" key="1">
    <citation type="submission" date="2023-03" db="EMBL/GenBank/DDBJ databases">
        <title>Genetic diversity of Bacillus cereus sensu lato isolates from Slovenia.</title>
        <authorList>
            <person name="Abdelli M."/>
        </authorList>
    </citation>
    <scope>NUCLEOTIDE SEQUENCE [LARGE SCALE GENOMIC DNA]</scope>
    <source>
        <strain evidence="3 4">SIBC61B</strain>
    </source>
</reference>
<dbReference type="RefSeq" id="WP_277618827.1">
    <property type="nucleotide sequence ID" value="NZ_JARPRV010000081.1"/>
</dbReference>
<dbReference type="InterPro" id="IPR007210">
    <property type="entry name" value="ABC_Gly_betaine_transp_sub-bd"/>
</dbReference>
<protein>
    <submittedName>
        <fullName evidence="3">Glycine betaine ABC transporter substrate-binding protein</fullName>
    </submittedName>
</protein>
<organism evidence="3 4">
    <name type="scientific">Bacillus paranthracis</name>
    <dbReference type="NCBI Taxonomy" id="2026186"/>
    <lineage>
        <taxon>Bacteria</taxon>
        <taxon>Bacillati</taxon>
        <taxon>Bacillota</taxon>
        <taxon>Bacilli</taxon>
        <taxon>Bacillales</taxon>
        <taxon>Bacillaceae</taxon>
        <taxon>Bacillus</taxon>
        <taxon>Bacillus cereus group</taxon>
    </lineage>
</organism>